<name>A0A914V957_9BILA</name>
<feature type="region of interest" description="Disordered" evidence="1">
    <location>
        <begin position="65"/>
        <end position="176"/>
    </location>
</feature>
<keyword evidence="4" id="KW-1185">Reference proteome</keyword>
<feature type="region of interest" description="Disordered" evidence="1">
    <location>
        <begin position="22"/>
        <end position="42"/>
    </location>
</feature>
<dbReference type="InterPro" id="IPR007284">
    <property type="entry name" value="Ground-like_dom"/>
</dbReference>
<keyword evidence="2" id="KW-0732">Signal</keyword>
<evidence type="ECO:0000313" key="4">
    <source>
        <dbReference type="Proteomes" id="UP000887566"/>
    </source>
</evidence>
<organism evidence="4 5">
    <name type="scientific">Plectus sambesii</name>
    <dbReference type="NCBI Taxonomy" id="2011161"/>
    <lineage>
        <taxon>Eukaryota</taxon>
        <taxon>Metazoa</taxon>
        <taxon>Ecdysozoa</taxon>
        <taxon>Nematoda</taxon>
        <taxon>Chromadorea</taxon>
        <taxon>Plectida</taxon>
        <taxon>Plectina</taxon>
        <taxon>Plectoidea</taxon>
        <taxon>Plectidae</taxon>
        <taxon>Plectus</taxon>
    </lineage>
</organism>
<reference evidence="5" key="1">
    <citation type="submission" date="2022-11" db="UniProtKB">
        <authorList>
            <consortium name="WormBaseParasite"/>
        </authorList>
    </citation>
    <scope>IDENTIFICATION</scope>
</reference>
<accession>A0A914V957</accession>
<feature type="region of interest" description="Disordered" evidence="1">
    <location>
        <begin position="295"/>
        <end position="350"/>
    </location>
</feature>
<dbReference type="Pfam" id="PF04155">
    <property type="entry name" value="Ground-like"/>
    <property type="match status" value="1"/>
</dbReference>
<evidence type="ECO:0000256" key="1">
    <source>
        <dbReference type="SAM" id="MobiDB-lite"/>
    </source>
</evidence>
<feature type="chain" id="PRO_5036696006" evidence="2">
    <location>
        <begin position="17"/>
        <end position="350"/>
    </location>
</feature>
<dbReference type="AlphaFoldDB" id="A0A914V957"/>
<proteinExistence type="predicted"/>
<dbReference type="PANTHER" id="PTHR31967">
    <property type="entry name" value="GROUNDHOG (HEDGEHOG-LIKE FAMILY)-RELATED"/>
    <property type="match status" value="1"/>
</dbReference>
<feature type="compositionally biased region" description="Low complexity" evidence="1">
    <location>
        <begin position="65"/>
        <end position="114"/>
    </location>
</feature>
<dbReference type="Proteomes" id="UP000887566">
    <property type="component" value="Unplaced"/>
</dbReference>
<feature type="compositionally biased region" description="Low complexity" evidence="1">
    <location>
        <begin position="338"/>
        <end position="350"/>
    </location>
</feature>
<evidence type="ECO:0000256" key="2">
    <source>
        <dbReference type="SAM" id="SignalP"/>
    </source>
</evidence>
<sequence>MYRLVILLMAAAIVTGTVDRRRLHDDPGYTGDNGEVVNTAPAVSDGDAAGAVAAVPAVPAAPAVSEAPEAPAAPEGPDASAAPAAPEAPEASAAPAAPEAPEASAAPEVPEAPVGSSDGHNPEAENPEEPAAGAAPADGEGDNAELKVERTQWGPNVGTGENGELINPGTGVAPVRPVPGVTPVRPGQTGPIPGCYINDSGYMCCNNELEQILLGAQDELRKLDPGKSDCNTLRQAKHIQSAAQRYFGTDFETIVALDDFAFRTNFLGNMTCKVEVNGKFMLAYATPDKTKVDKFPIYQPTTPPNPYAPPPPPLRPDYGAPPPPPPSNYPPPPPQPQPSQSYSQLQPGWN</sequence>
<dbReference type="PANTHER" id="PTHR31967:SF20">
    <property type="entry name" value="GROUND-LIKE DOMAIN-CONTAINING PROTEIN"/>
    <property type="match status" value="1"/>
</dbReference>
<feature type="compositionally biased region" description="Pro residues" evidence="1">
    <location>
        <begin position="301"/>
        <end position="337"/>
    </location>
</feature>
<feature type="signal peptide" evidence="2">
    <location>
        <begin position="1"/>
        <end position="16"/>
    </location>
</feature>
<feature type="compositionally biased region" description="Low complexity" evidence="1">
    <location>
        <begin position="129"/>
        <end position="138"/>
    </location>
</feature>
<dbReference type="WBParaSite" id="PSAMB.scaffold1697size28636.g14497.t1">
    <property type="protein sequence ID" value="PSAMB.scaffold1697size28636.g14497.t1"/>
    <property type="gene ID" value="PSAMB.scaffold1697size28636.g14497"/>
</dbReference>
<evidence type="ECO:0000313" key="5">
    <source>
        <dbReference type="WBParaSite" id="PSAMB.scaffold1697size28636.g14497.t1"/>
    </source>
</evidence>
<evidence type="ECO:0000259" key="3">
    <source>
        <dbReference type="Pfam" id="PF04155"/>
    </source>
</evidence>
<protein>
    <submittedName>
        <fullName evidence="5">Ground-like domain-containing protein</fullName>
    </submittedName>
</protein>
<feature type="domain" description="Ground-like" evidence="3">
    <location>
        <begin position="201"/>
        <end position="284"/>
    </location>
</feature>